<accession>A0AAU7BPH4</accession>
<gene>
    <name evidence="2" type="ORF">ABGB03_08890</name>
</gene>
<feature type="signal peptide" evidence="1">
    <location>
        <begin position="1"/>
        <end position="20"/>
    </location>
</feature>
<evidence type="ECO:0000256" key="1">
    <source>
        <dbReference type="SAM" id="SignalP"/>
    </source>
</evidence>
<protein>
    <submittedName>
        <fullName evidence="2">Uncharacterized protein</fullName>
    </submittedName>
</protein>
<reference evidence="2" key="1">
    <citation type="submission" date="2024-05" db="EMBL/GenBank/DDBJ databases">
        <title>Pontimicrobium maritimus sp. nov., isolated form sea water.</title>
        <authorList>
            <person name="Muhammad N."/>
            <person name="Vuong T.Q."/>
            <person name="Han H.L."/>
            <person name="Kim S.-G."/>
        </authorList>
    </citation>
    <scope>NUCLEOTIDE SEQUENCE</scope>
    <source>
        <strain evidence="2">SW4</strain>
    </source>
</reference>
<name>A0AAU7BPH4_9FLAO</name>
<dbReference type="AlphaFoldDB" id="A0AAU7BPH4"/>
<sequence length="225" mass="25949">MKRIAIMFCLTIVSVSFCFGQTVYDDISKEICDCAESKQIKSYKEIESCMQSALFKNINALLVAEKVELITELNEDVFDKIGVHFTKNCEYALELVEDTVKEKIPETKEPNALECNDLTKGNYYYVHEIELDEVVVDTTYVSISDRFFVETMNNGKSYSLLEFQRKGDCNFDLTFVESNDEFKGQISNKGDIFNYEIVSSTPNSFFIKTTYQGKIFHFELIKANR</sequence>
<evidence type="ECO:0000313" key="2">
    <source>
        <dbReference type="EMBL" id="XBG59978.1"/>
    </source>
</evidence>
<proteinExistence type="predicted"/>
<feature type="chain" id="PRO_5043918829" evidence="1">
    <location>
        <begin position="21"/>
        <end position="225"/>
    </location>
</feature>
<organism evidence="2">
    <name type="scientific">Pontimicrobium sp. SW4</name>
    <dbReference type="NCBI Taxonomy" id="3153519"/>
    <lineage>
        <taxon>Bacteria</taxon>
        <taxon>Pseudomonadati</taxon>
        <taxon>Bacteroidota</taxon>
        <taxon>Flavobacteriia</taxon>
        <taxon>Flavobacteriales</taxon>
        <taxon>Flavobacteriaceae</taxon>
        <taxon>Pontimicrobium</taxon>
    </lineage>
</organism>
<dbReference type="EMBL" id="CP157199">
    <property type="protein sequence ID" value="XBG59978.1"/>
    <property type="molecule type" value="Genomic_DNA"/>
</dbReference>
<dbReference type="RefSeq" id="WP_347922024.1">
    <property type="nucleotide sequence ID" value="NZ_CP157199.1"/>
</dbReference>
<keyword evidence="1" id="KW-0732">Signal</keyword>